<dbReference type="AlphaFoldDB" id="A0AAN8ZK06"/>
<keyword evidence="1" id="KW-0479">Metal-binding</keyword>
<dbReference type="PROSITE" id="PS50016">
    <property type="entry name" value="ZF_PHD_2"/>
    <property type="match status" value="1"/>
</dbReference>
<dbReference type="GO" id="GO:0008623">
    <property type="term" value="C:CHRAC"/>
    <property type="evidence" value="ECO:0007669"/>
    <property type="project" value="TreeGrafter"/>
</dbReference>
<feature type="domain" description="PHD-type" evidence="6">
    <location>
        <begin position="312"/>
        <end position="362"/>
    </location>
</feature>
<evidence type="ECO:0000313" key="8">
    <source>
        <dbReference type="EMBL" id="KAK6940427.1"/>
    </source>
</evidence>
<evidence type="ECO:0000313" key="9">
    <source>
        <dbReference type="Proteomes" id="UP001370490"/>
    </source>
</evidence>
<evidence type="ECO:0000256" key="2">
    <source>
        <dbReference type="ARBA" id="ARBA00022771"/>
    </source>
</evidence>
<dbReference type="InterPro" id="IPR013083">
    <property type="entry name" value="Znf_RING/FYVE/PHD"/>
</dbReference>
<gene>
    <name evidence="8" type="ORF">RJ641_029958</name>
</gene>
<dbReference type="FunFam" id="3.30.40.100:FF:000005">
    <property type="entry name" value="uncharacterized protein LOC106759733 isoform X4"/>
    <property type="match status" value="1"/>
</dbReference>
<dbReference type="GO" id="GO:0000228">
    <property type="term" value="C:nuclear chromosome"/>
    <property type="evidence" value="ECO:0007669"/>
    <property type="project" value="TreeGrafter"/>
</dbReference>
<dbReference type="GO" id="GO:0006338">
    <property type="term" value="P:chromatin remodeling"/>
    <property type="evidence" value="ECO:0007669"/>
    <property type="project" value="InterPro"/>
</dbReference>
<dbReference type="GO" id="GO:0031445">
    <property type="term" value="P:regulation of heterochromatin formation"/>
    <property type="evidence" value="ECO:0007669"/>
    <property type="project" value="TreeGrafter"/>
</dbReference>
<dbReference type="GO" id="GO:0008270">
    <property type="term" value="F:zinc ion binding"/>
    <property type="evidence" value="ECO:0007669"/>
    <property type="project" value="UniProtKB-KW"/>
</dbReference>
<proteinExistence type="predicted"/>
<feature type="compositionally biased region" description="Basic and acidic residues" evidence="5">
    <location>
        <begin position="553"/>
        <end position="566"/>
    </location>
</feature>
<dbReference type="PROSITE" id="PS51050">
    <property type="entry name" value="ZF_CW"/>
    <property type="match status" value="1"/>
</dbReference>
<dbReference type="Gene3D" id="3.30.40.10">
    <property type="entry name" value="Zinc/RING finger domain, C3HC4 (zinc finger)"/>
    <property type="match status" value="1"/>
</dbReference>
<evidence type="ECO:0000256" key="4">
    <source>
        <dbReference type="PROSITE-ProRule" id="PRU00146"/>
    </source>
</evidence>
<feature type="region of interest" description="Disordered" evidence="5">
    <location>
        <begin position="546"/>
        <end position="566"/>
    </location>
</feature>
<dbReference type="SMART" id="SM00249">
    <property type="entry name" value="PHD"/>
    <property type="match status" value="1"/>
</dbReference>
<dbReference type="Pfam" id="PF00628">
    <property type="entry name" value="PHD"/>
    <property type="match status" value="1"/>
</dbReference>
<dbReference type="PANTHER" id="PTHR46510:SF1">
    <property type="entry name" value="BROMODOMAIN ADJACENT TO ZINC FINGER DOMAIN PROTEIN 1A"/>
    <property type="match status" value="1"/>
</dbReference>
<reference evidence="8 9" key="1">
    <citation type="submission" date="2023-12" db="EMBL/GenBank/DDBJ databases">
        <title>A high-quality genome assembly for Dillenia turbinata (Dilleniales).</title>
        <authorList>
            <person name="Chanderbali A."/>
        </authorList>
    </citation>
    <scope>NUCLEOTIDE SEQUENCE [LARGE SCALE GENOMIC DNA]</scope>
    <source>
        <strain evidence="8">LSX21</strain>
        <tissue evidence="8">Leaf</tissue>
    </source>
</reference>
<dbReference type="PANTHER" id="PTHR46510">
    <property type="entry name" value="BROMODOMAIN ADJACENT TO ZINC FINGER DOMAIN PROTEIN 1A"/>
    <property type="match status" value="1"/>
</dbReference>
<name>A0AAN8ZK06_9MAGN</name>
<dbReference type="GO" id="GO:0006355">
    <property type="term" value="P:regulation of DNA-templated transcription"/>
    <property type="evidence" value="ECO:0007669"/>
    <property type="project" value="TreeGrafter"/>
</dbReference>
<evidence type="ECO:0000256" key="1">
    <source>
        <dbReference type="ARBA" id="ARBA00022723"/>
    </source>
</evidence>
<feature type="domain" description="CW-type" evidence="7">
    <location>
        <begin position="458"/>
        <end position="522"/>
    </location>
</feature>
<dbReference type="InterPro" id="IPR019787">
    <property type="entry name" value="Znf_PHD-finger"/>
</dbReference>
<dbReference type="EMBL" id="JBAMMX010000005">
    <property type="protein sequence ID" value="KAK6940427.1"/>
    <property type="molecule type" value="Genomic_DNA"/>
</dbReference>
<comment type="caution">
    <text evidence="8">The sequence shown here is derived from an EMBL/GenBank/DDBJ whole genome shotgun (WGS) entry which is preliminary data.</text>
</comment>
<evidence type="ECO:0000259" key="7">
    <source>
        <dbReference type="PROSITE" id="PS51050"/>
    </source>
</evidence>
<dbReference type="InterPro" id="IPR047171">
    <property type="entry name" value="BAZ1A"/>
</dbReference>
<dbReference type="GO" id="GO:0045740">
    <property type="term" value="P:positive regulation of DNA replication"/>
    <property type="evidence" value="ECO:0007669"/>
    <property type="project" value="TreeGrafter"/>
</dbReference>
<evidence type="ECO:0000259" key="6">
    <source>
        <dbReference type="PROSITE" id="PS50016"/>
    </source>
</evidence>
<dbReference type="InterPro" id="IPR001965">
    <property type="entry name" value="Znf_PHD"/>
</dbReference>
<evidence type="ECO:0000256" key="3">
    <source>
        <dbReference type="ARBA" id="ARBA00022833"/>
    </source>
</evidence>
<dbReference type="InterPro" id="IPR011124">
    <property type="entry name" value="Znf_CW"/>
</dbReference>
<accession>A0AAN8ZK06</accession>
<dbReference type="Proteomes" id="UP001370490">
    <property type="component" value="Unassembled WGS sequence"/>
</dbReference>
<dbReference type="InterPro" id="IPR011011">
    <property type="entry name" value="Znf_FYVE_PHD"/>
</dbReference>
<keyword evidence="3" id="KW-0862">Zinc</keyword>
<protein>
    <submittedName>
        <fullName evidence="8">Zinc finger, PHD-finger</fullName>
    </submittedName>
</protein>
<feature type="region of interest" description="Disordered" evidence="5">
    <location>
        <begin position="416"/>
        <end position="437"/>
    </location>
</feature>
<keyword evidence="2 4" id="KW-0863">Zinc-finger</keyword>
<dbReference type="InterPro" id="IPR019786">
    <property type="entry name" value="Zinc_finger_PHD-type_CS"/>
</dbReference>
<sequence>MWEDYVAWKGNNSRTFEVEGFTQLSMEMVAGKVNMLIQSSFPSSIEASLSFVSDHGKHDLPFNWMPDGEKWQKCQICDGQHQSGCIKAVSILRGEKNDGDICSLSSPSCSQLSTHCEMSASSPNFVYHRRKIQRNSKSMLLAKDLVGDIVDGGLHSSMCSKMPSLAFKEGCKGEHEVETLNATNPSVMCCREADISRSESINGCSGGDGHGGVGVTENSLQKLTDFYSLNDSCSSSKSNMELCMGSMRTEVDDPGECSSSGVFTTEATAEDITEKDFCISILRREGLLGGNWFNQGCSFTEDIAIDDKSSCSQKCKVCARLEDAANMLICDQCEDAYHVTCCNPQTKKLPVDEWFCHSCFKKKHNILKDRSTKKQLKITSESARCRSATFEGDLGPIAFMLRDTEPYKSSVRVGKGFQADVPDSSGPITSDEDRSGEPLELDLSELVNLKNSSKPSRLSSIGNWLQCREVIDGVGDSVDGIICGKWRRAPLFEVQTDNWDCFSSVLWDPLHADCAVPQELETNEILKQLKYIEMLRPRLLARRRKLSSMKSDGLQEPKEGGRSKTS</sequence>
<dbReference type="SUPFAM" id="SSF57903">
    <property type="entry name" value="FYVE/PHD zinc finger"/>
    <property type="match status" value="1"/>
</dbReference>
<keyword evidence="9" id="KW-1185">Reference proteome</keyword>
<organism evidence="8 9">
    <name type="scientific">Dillenia turbinata</name>
    <dbReference type="NCBI Taxonomy" id="194707"/>
    <lineage>
        <taxon>Eukaryota</taxon>
        <taxon>Viridiplantae</taxon>
        <taxon>Streptophyta</taxon>
        <taxon>Embryophyta</taxon>
        <taxon>Tracheophyta</taxon>
        <taxon>Spermatophyta</taxon>
        <taxon>Magnoliopsida</taxon>
        <taxon>eudicotyledons</taxon>
        <taxon>Gunneridae</taxon>
        <taxon>Pentapetalae</taxon>
        <taxon>Dilleniales</taxon>
        <taxon>Dilleniaceae</taxon>
        <taxon>Dillenia</taxon>
    </lineage>
</organism>
<dbReference type="GO" id="GO:0003677">
    <property type="term" value="F:DNA binding"/>
    <property type="evidence" value="ECO:0007669"/>
    <property type="project" value="TreeGrafter"/>
</dbReference>
<dbReference type="Gene3D" id="3.30.40.100">
    <property type="match status" value="1"/>
</dbReference>
<evidence type="ECO:0000256" key="5">
    <source>
        <dbReference type="SAM" id="MobiDB-lite"/>
    </source>
</evidence>
<dbReference type="PROSITE" id="PS01359">
    <property type="entry name" value="ZF_PHD_1"/>
    <property type="match status" value="1"/>
</dbReference>